<evidence type="ECO:0000256" key="2">
    <source>
        <dbReference type="SAM" id="SignalP"/>
    </source>
</evidence>
<feature type="domain" description="SLH" evidence="3">
    <location>
        <begin position="1000"/>
        <end position="1061"/>
    </location>
</feature>
<evidence type="ECO:0000313" key="4">
    <source>
        <dbReference type="EMBL" id="OKL46699.1"/>
    </source>
</evidence>
<dbReference type="STRING" id="156892.BM477_07020"/>
<dbReference type="NCBIfam" id="NF038134">
    <property type="entry name" value="choice_anch_M"/>
    <property type="match status" value="2"/>
</dbReference>
<dbReference type="Proteomes" id="UP000186465">
    <property type="component" value="Unassembled WGS sequence"/>
</dbReference>
<dbReference type="PROSITE" id="PS51272">
    <property type="entry name" value="SLH"/>
    <property type="match status" value="3"/>
</dbReference>
<evidence type="ECO:0000256" key="1">
    <source>
        <dbReference type="SAM" id="MobiDB-lite"/>
    </source>
</evidence>
<keyword evidence="2" id="KW-0732">Signal</keyword>
<dbReference type="Pfam" id="PF00395">
    <property type="entry name" value="SLH"/>
    <property type="match status" value="3"/>
</dbReference>
<dbReference type="InterPro" id="IPR001119">
    <property type="entry name" value="SLH_dom"/>
</dbReference>
<dbReference type="AlphaFoldDB" id="A0A1Q5PKF2"/>
<gene>
    <name evidence="4" type="ORF">BM477_07020</name>
</gene>
<proteinExistence type="predicted"/>
<protein>
    <recommendedName>
        <fullName evidence="3">SLH domain-containing protein</fullName>
    </recommendedName>
</protein>
<organism evidence="4 5">
    <name type="scientific">Boudabousia marimammalium</name>
    <dbReference type="NCBI Taxonomy" id="156892"/>
    <lineage>
        <taxon>Bacteria</taxon>
        <taxon>Bacillati</taxon>
        <taxon>Actinomycetota</taxon>
        <taxon>Actinomycetes</taxon>
        <taxon>Actinomycetales</taxon>
        <taxon>Actinomycetaceae</taxon>
        <taxon>Boudabousia</taxon>
    </lineage>
</organism>
<dbReference type="OrthoDB" id="4422177at2"/>
<reference evidence="5" key="1">
    <citation type="submission" date="2016-11" db="EMBL/GenBank/DDBJ databases">
        <title>Actinomyces gypaetusis sp. nov. isolated from Gypaetus barbatus in Qinghai Tibet Plateau China.</title>
        <authorList>
            <person name="Meng X."/>
        </authorList>
    </citation>
    <scope>NUCLEOTIDE SEQUENCE [LARGE SCALE GENOMIC DNA]</scope>
    <source>
        <strain evidence="5">DSM 15383</strain>
    </source>
</reference>
<name>A0A1Q5PKF2_9ACTO</name>
<evidence type="ECO:0000259" key="3">
    <source>
        <dbReference type="PROSITE" id="PS51272"/>
    </source>
</evidence>
<feature type="domain" description="SLH" evidence="3">
    <location>
        <begin position="866"/>
        <end position="926"/>
    </location>
</feature>
<keyword evidence="5" id="KW-1185">Reference proteome</keyword>
<dbReference type="InterPro" id="IPR051465">
    <property type="entry name" value="Cell_Envelope_Struct_Comp"/>
</dbReference>
<feature type="region of interest" description="Disordered" evidence="1">
    <location>
        <begin position="557"/>
        <end position="612"/>
    </location>
</feature>
<feature type="signal peptide" evidence="2">
    <location>
        <begin position="1"/>
        <end position="30"/>
    </location>
</feature>
<feature type="chain" id="PRO_5039405701" description="SLH domain-containing protein" evidence="2">
    <location>
        <begin position="31"/>
        <end position="1061"/>
    </location>
</feature>
<dbReference type="PANTHER" id="PTHR43308">
    <property type="entry name" value="OUTER MEMBRANE PROTEIN ALPHA-RELATED"/>
    <property type="match status" value="1"/>
</dbReference>
<dbReference type="EMBL" id="MPDM01000008">
    <property type="protein sequence ID" value="OKL46699.1"/>
    <property type="molecule type" value="Genomic_DNA"/>
</dbReference>
<feature type="domain" description="SLH" evidence="3">
    <location>
        <begin position="927"/>
        <end position="990"/>
    </location>
</feature>
<feature type="region of interest" description="Disordered" evidence="1">
    <location>
        <begin position="828"/>
        <end position="849"/>
    </location>
</feature>
<accession>A0A1Q5PKF2</accession>
<dbReference type="NCBIfam" id="TIGR03769">
    <property type="entry name" value="P_ac_wall_RPT"/>
    <property type="match status" value="2"/>
</dbReference>
<comment type="caution">
    <text evidence="4">The sequence shown here is derived from an EMBL/GenBank/DDBJ whole genome shotgun (WGS) entry which is preliminary data.</text>
</comment>
<sequence length="1061" mass="116753">MRPQLKTLNRALIAAGVTTAFILSPMVATSLTPGASPAFVPAAHASVDDQAGNPGDANYNKGKFVATRRHVDSPKVFATETGGLVLKNEVGDKELRPLDETVNWVGKGYARYKGTQQYQLTVPERTGLEFVGPTGTVVYEAPASPWGNHDPIWSGFGADTKLGEQGYRDDTIALDLLKVDGPGQVQLFAAYIPDADDEDAPSWLTVERLLSSTDDGWNTTRLVPGTHTHNRTTFTRPGRYEITYRAIARDAEGNLVTSPEQVATWQVGGVRPRNDESMPEGWDRTNWIADPLLRYQQHTYATPPEDYTFTLDDYRDGQADGDSNLTSMRFSTGAQKLDGVATIWINGYYLTDLDVVDGKLSVSPTGDHTGDRVDQWNELLGSGESKLQISFVPSDPAAGSWFSAPISYRHGQGEVVTTSAESNGSLHPRIPDPGNVEFNKGEYQPTDYGFAATVKPGTLPHTYQVQICATDPKMRFFVRGGFYDEPDDQYPSTQLSGNSTSVDGCYRYQDDDREWNELQGTYPKFHIYPHPEMKAEATEVKFTEPYNLEDALTQTGKFGGAEDDAAEQPTEPTVETPEKVTPEASPEATPETSPEANAPGAEATPETSPEQQQKRLVINNGHLDILGKVVDGKTQISLRDDSLTAANDSVVRKLDDVILAVGNNARASRPDNSGPAYDVLGPKGSHFFWLPQTQQDGIVWPGYNTEGVDYSQLEDGLNLNFKIQAAPEGSRFALISTRGLGDDFALLLDSAKKDFSVETEFATHAHFGWLFSKPGFYQFELSYSGTLNDGSALKPQKGILRFAVGRDAVAEVKDGVWPTLELIGDDPVTPEDSAVTVESPESTQPTAEATPEVAQEIKMAEAEAPAKSTFKDVWPSRPFAGEIEWMAEQKYSTGYKDKTYRPLNSVNRDAMAAFLYRLAGSPKVNLERPAFKDVAKSNQFYKEIQWMAESKISTGWDDGTYRPWKPVSREAMAAFLYRFCDQMPEKCASAINPDTLDFSGASAFPDVAGMSMFEKEIKWLATAKVTSGWQDGTFRPRLPIQRDAMAAFVYRMTHNFLGPVK</sequence>
<dbReference type="RefSeq" id="WP_075361985.1">
    <property type="nucleotide sequence ID" value="NZ_MPDM01000008.1"/>
</dbReference>
<dbReference type="InterPro" id="IPR022435">
    <property type="entry name" value="Surface-anchored_actinobac"/>
</dbReference>
<evidence type="ECO:0000313" key="5">
    <source>
        <dbReference type="Proteomes" id="UP000186465"/>
    </source>
</evidence>